<dbReference type="EMBL" id="JARBJD010000023">
    <property type="protein sequence ID" value="KAK2960405.1"/>
    <property type="molecule type" value="Genomic_DNA"/>
</dbReference>
<gene>
    <name evidence="2" type="ORF">BLNAU_4622</name>
</gene>
<feature type="compositionally biased region" description="Basic residues" evidence="1">
    <location>
        <begin position="130"/>
        <end position="139"/>
    </location>
</feature>
<evidence type="ECO:0000313" key="3">
    <source>
        <dbReference type="Proteomes" id="UP001281761"/>
    </source>
</evidence>
<sequence length="221" mass="23891">MDPSKRAQSVATLSSTKHLKKKNTANELSRSASTLVVSTTTEIKPKKTKKSKLTITDSTDSLLIDRSELQTPEPSGKKKTKTKKTTNSNDNTSPNAGDTTHHDTPNAGGKSADGHTKSPLSQSSSSVTKKLLKNQKHARSTSSLTTINSLDSDASEDEDREDQFRTLTTGGNTSSLARLIKHSRNRSTASLSDSTTFQTGGVISFIRVSVLTFHLSFRLLK</sequence>
<feature type="compositionally biased region" description="Polar residues" evidence="1">
    <location>
        <begin position="1"/>
        <end position="16"/>
    </location>
</feature>
<proteinExistence type="predicted"/>
<dbReference type="Proteomes" id="UP001281761">
    <property type="component" value="Unassembled WGS sequence"/>
</dbReference>
<reference evidence="2 3" key="1">
    <citation type="journal article" date="2022" name="bioRxiv">
        <title>Genomics of Preaxostyla Flagellates Illuminates Evolutionary Transitions and the Path Towards Mitochondrial Loss.</title>
        <authorList>
            <person name="Novak L.V.F."/>
            <person name="Treitli S.C."/>
            <person name="Pyrih J."/>
            <person name="Halakuc P."/>
            <person name="Pipaliya S.V."/>
            <person name="Vacek V."/>
            <person name="Brzon O."/>
            <person name="Soukal P."/>
            <person name="Eme L."/>
            <person name="Dacks J.B."/>
            <person name="Karnkowska A."/>
            <person name="Elias M."/>
            <person name="Hampl V."/>
        </authorList>
    </citation>
    <scope>NUCLEOTIDE SEQUENCE [LARGE SCALE GENOMIC DNA]</scope>
    <source>
        <strain evidence="2">NAU3</strain>
        <tissue evidence="2">Gut</tissue>
    </source>
</reference>
<feature type="compositionally biased region" description="Polar residues" evidence="1">
    <location>
        <begin position="87"/>
        <end position="98"/>
    </location>
</feature>
<comment type="caution">
    <text evidence="2">The sequence shown here is derived from an EMBL/GenBank/DDBJ whole genome shotgun (WGS) entry which is preliminary data.</text>
</comment>
<organism evidence="2 3">
    <name type="scientific">Blattamonas nauphoetae</name>
    <dbReference type="NCBI Taxonomy" id="2049346"/>
    <lineage>
        <taxon>Eukaryota</taxon>
        <taxon>Metamonada</taxon>
        <taxon>Preaxostyla</taxon>
        <taxon>Oxymonadida</taxon>
        <taxon>Blattamonas</taxon>
    </lineage>
</organism>
<feature type="compositionally biased region" description="Low complexity" evidence="1">
    <location>
        <begin position="53"/>
        <end position="62"/>
    </location>
</feature>
<feature type="compositionally biased region" description="Polar residues" evidence="1">
    <location>
        <begin position="118"/>
        <end position="128"/>
    </location>
</feature>
<accession>A0ABQ9Y9J7</accession>
<evidence type="ECO:0000256" key="1">
    <source>
        <dbReference type="SAM" id="MobiDB-lite"/>
    </source>
</evidence>
<keyword evidence="3" id="KW-1185">Reference proteome</keyword>
<feature type="compositionally biased region" description="Polar residues" evidence="1">
    <location>
        <begin position="25"/>
        <end position="38"/>
    </location>
</feature>
<protein>
    <submittedName>
        <fullName evidence="2">Uncharacterized protein</fullName>
    </submittedName>
</protein>
<evidence type="ECO:0000313" key="2">
    <source>
        <dbReference type="EMBL" id="KAK2960405.1"/>
    </source>
</evidence>
<feature type="region of interest" description="Disordered" evidence="1">
    <location>
        <begin position="1"/>
        <end position="170"/>
    </location>
</feature>
<name>A0ABQ9Y9J7_9EUKA</name>